<dbReference type="EMBL" id="JZEE01000693">
    <property type="protein sequence ID" value="KJK61124.1"/>
    <property type="molecule type" value="Genomic_DNA"/>
</dbReference>
<dbReference type="Gene3D" id="1.10.1520.10">
    <property type="entry name" value="Ribonuclease III domain"/>
    <property type="match status" value="1"/>
</dbReference>
<dbReference type="GO" id="GO:0004525">
    <property type="term" value="F:ribonuclease III activity"/>
    <property type="evidence" value="ECO:0007669"/>
    <property type="project" value="InterPro"/>
</dbReference>
<name>A0A0F0I038_ASPPU</name>
<comment type="caution">
    <text evidence="1">The sequence shown here is derived from an EMBL/GenBank/DDBJ whole genome shotgun (WGS) entry which is preliminary data.</text>
</comment>
<reference evidence="1 2" key="1">
    <citation type="submission" date="2015-02" db="EMBL/GenBank/DDBJ databases">
        <title>Draft genome sequence of Aspergillus parasiticus SU-1.</title>
        <authorList>
            <person name="Yu J."/>
            <person name="Fedorova N."/>
            <person name="Yin Y."/>
            <person name="Losada L."/>
            <person name="Zafar N."/>
            <person name="Taujale R."/>
            <person name="Ehrlich K.C."/>
            <person name="Bhatnagar D."/>
            <person name="Cleveland T.E."/>
            <person name="Bennett J.W."/>
            <person name="Nierman W.C."/>
        </authorList>
    </citation>
    <scope>NUCLEOTIDE SEQUENCE [LARGE SCALE GENOMIC DNA]</scope>
    <source>
        <strain evidence="2">ATCC 56775 / NRRL 5862 / SRRC 143 / SU-1</strain>
    </source>
</reference>
<dbReference type="InterPro" id="IPR036389">
    <property type="entry name" value="RNase_III_sf"/>
</dbReference>
<evidence type="ECO:0000313" key="1">
    <source>
        <dbReference type="EMBL" id="KJK61124.1"/>
    </source>
</evidence>
<dbReference type="STRING" id="1403190.A0A0F0I038"/>
<accession>A0A0F0I038</accession>
<dbReference type="GO" id="GO:0006396">
    <property type="term" value="P:RNA processing"/>
    <property type="evidence" value="ECO:0007669"/>
    <property type="project" value="InterPro"/>
</dbReference>
<organism evidence="1 2">
    <name type="scientific">Aspergillus parasiticus (strain ATCC 56775 / NRRL 5862 / SRRC 143 / SU-1)</name>
    <dbReference type="NCBI Taxonomy" id="1403190"/>
    <lineage>
        <taxon>Eukaryota</taxon>
        <taxon>Fungi</taxon>
        <taxon>Dikarya</taxon>
        <taxon>Ascomycota</taxon>
        <taxon>Pezizomycotina</taxon>
        <taxon>Eurotiomycetes</taxon>
        <taxon>Eurotiomycetidae</taxon>
        <taxon>Eurotiales</taxon>
        <taxon>Aspergillaceae</taxon>
        <taxon>Aspergillus</taxon>
        <taxon>Aspergillus subgen. Circumdati</taxon>
    </lineage>
</organism>
<dbReference type="SUPFAM" id="SSF69065">
    <property type="entry name" value="RNase III domain-like"/>
    <property type="match status" value="1"/>
</dbReference>
<dbReference type="AlphaFoldDB" id="A0A0F0I038"/>
<evidence type="ECO:0000313" key="2">
    <source>
        <dbReference type="Proteomes" id="UP000033540"/>
    </source>
</evidence>
<proteinExistence type="predicted"/>
<dbReference type="OrthoDB" id="67027at2759"/>
<sequence>MNTNTNIDQVARILGYQNEPQVHLNHALIAPRADREWLGDLGIDLIRLCLSFHAYQMRIQPGEIAAGKEKLCSYAHLVSVAQRTAIDRMIPYNSQAGEERHITVGKAMAAIIAAAHLDCGGSSRRTWQILENIGFFTQEDNGVDPTRLQVSINRDTHLPILLSGQPDRRSETTDLLPDTAQVSKPKRSMDISFEKSGENQQKPMRGRHQMHDPMVSFLEEETMKCQAKSIRTPREWYFSAEVEIAIQEASLKQYGDLLKRLILASGSSLSVLVLKEAMQTWRSRTDQLHLQISTHSSKADTYTNICRIDQRITGLNLFRRYHISYLFKTCGGCEIPSLSGFVATPAYNASGIKRAGNPLKIAESELTTAMMKQVLPGLEPGSPDYKKGYKDVGNLRLLARRFHILQERFGNGILALIPYPQHSHHPGLELTDNMLSRVPESLFRDIVSMLDHSQGRYLRALGEAAGKIIKMMLYEPQEFCPPLQLEMRDNSYILQQPKDLQTILPLLN</sequence>
<protein>
    <recommendedName>
        <fullName evidence="3">RNase III domain-containing protein</fullName>
    </recommendedName>
</protein>
<dbReference type="Proteomes" id="UP000033540">
    <property type="component" value="Unassembled WGS sequence"/>
</dbReference>
<gene>
    <name evidence="1" type="ORF">P875_00042642</name>
</gene>
<evidence type="ECO:0008006" key="3">
    <source>
        <dbReference type="Google" id="ProtNLM"/>
    </source>
</evidence>